<dbReference type="Proteomes" id="UP000000753">
    <property type="component" value="Chromosome"/>
</dbReference>
<gene>
    <name evidence="2" type="ordered locus">swp_1093</name>
</gene>
<feature type="signal peptide" evidence="1">
    <location>
        <begin position="1"/>
        <end position="21"/>
    </location>
</feature>
<evidence type="ECO:0000313" key="3">
    <source>
        <dbReference type="Proteomes" id="UP000000753"/>
    </source>
</evidence>
<dbReference type="EMBL" id="CP000472">
    <property type="protein sequence ID" value="ACJ27893.1"/>
    <property type="molecule type" value="Genomic_DNA"/>
</dbReference>
<organism evidence="2 3">
    <name type="scientific">Shewanella piezotolerans (strain WP3 / JCM 13877)</name>
    <dbReference type="NCBI Taxonomy" id="225849"/>
    <lineage>
        <taxon>Bacteria</taxon>
        <taxon>Pseudomonadati</taxon>
        <taxon>Pseudomonadota</taxon>
        <taxon>Gammaproteobacteria</taxon>
        <taxon>Alteromonadales</taxon>
        <taxon>Shewanellaceae</taxon>
        <taxon>Shewanella</taxon>
    </lineage>
</organism>
<dbReference type="PANTHER" id="PTHR43344">
    <property type="entry name" value="PHOSPHOSERINE PHOSPHATASE"/>
    <property type="match status" value="1"/>
</dbReference>
<dbReference type="InterPro" id="IPR036412">
    <property type="entry name" value="HAD-like_sf"/>
</dbReference>
<dbReference type="InterPro" id="IPR050582">
    <property type="entry name" value="HAD-like_SerB"/>
</dbReference>
<accession>B8CJD1</accession>
<dbReference type="eggNOG" id="COG0560">
    <property type="taxonomic scope" value="Bacteria"/>
</dbReference>
<dbReference type="CDD" id="cd01427">
    <property type="entry name" value="HAD_like"/>
    <property type="match status" value="1"/>
</dbReference>
<dbReference type="STRING" id="225849.swp_1093"/>
<keyword evidence="1" id="KW-0732">Signal</keyword>
<dbReference type="HOGENOM" id="CLU_052514_0_0_6"/>
<sequence length="337" mass="37916">MKLKSLSLLLMLTLSSTSALAVTCPPNAGELPSWANSDRRSAITEFVTEITNPNSPNFVATKDRIAVFDNDGTLWSEQPMYYQLVFTLEQIKGLASKHPEWKTQTPFKWVLEDDVESLMKADHYALLELLQATHSGLTVEAFQQIVHSWVTKSKHQRFDRSYIDMTYQPMKEMLSYLKANGFTNYIVSGGGSDFMRAWTEQAYGIPAENVIGSSFGYDVVKVGADTVIVKNGELVSNNDKQEKVANIQRVIGKKPILAVGNSDGDHAMLQWSTSQNNPSMAMIVHHTDSDREWQYDRDSSIGRLDKALNESKQKDNWHLIDMKNDWCTVYGASSTSK</sequence>
<evidence type="ECO:0000313" key="2">
    <source>
        <dbReference type="EMBL" id="ACJ27893.1"/>
    </source>
</evidence>
<feature type="chain" id="PRO_5002870194" evidence="1">
    <location>
        <begin position="22"/>
        <end position="337"/>
    </location>
</feature>
<reference evidence="2 3" key="1">
    <citation type="journal article" date="2008" name="PLoS ONE">
        <title>Environmental adaptation: genomic analysis of the piezotolerant and psychrotolerant deep-sea iron reducing bacterium Shewanella piezotolerans WP3.</title>
        <authorList>
            <person name="Wang F."/>
            <person name="Wang J."/>
            <person name="Jian H."/>
            <person name="Zhang B."/>
            <person name="Li S."/>
            <person name="Wang F."/>
            <person name="Zeng X."/>
            <person name="Gao L."/>
            <person name="Bartlett D.H."/>
            <person name="Yu J."/>
            <person name="Hu S."/>
            <person name="Xiao X."/>
        </authorList>
    </citation>
    <scope>NUCLEOTIDE SEQUENCE [LARGE SCALE GENOMIC DNA]</scope>
    <source>
        <strain evidence="3">WP3 / JCM 13877</strain>
    </source>
</reference>
<dbReference type="OrthoDB" id="9799365at2"/>
<proteinExistence type="predicted"/>
<dbReference type="Gene3D" id="3.40.50.1000">
    <property type="entry name" value="HAD superfamily/HAD-like"/>
    <property type="match status" value="1"/>
</dbReference>
<keyword evidence="3" id="KW-1185">Reference proteome</keyword>
<dbReference type="AlphaFoldDB" id="B8CJD1"/>
<protein>
    <submittedName>
        <fullName evidence="2">Nonspecific acid phosphatase, putative</fullName>
    </submittedName>
</protein>
<dbReference type="Pfam" id="PF12710">
    <property type="entry name" value="HAD"/>
    <property type="match status" value="1"/>
</dbReference>
<name>B8CJD1_SHEPW</name>
<dbReference type="KEGG" id="swp:swp_1093"/>
<dbReference type="RefSeq" id="WP_020911271.1">
    <property type="nucleotide sequence ID" value="NC_011566.1"/>
</dbReference>
<dbReference type="InterPro" id="IPR023214">
    <property type="entry name" value="HAD_sf"/>
</dbReference>
<dbReference type="SUPFAM" id="SSF56784">
    <property type="entry name" value="HAD-like"/>
    <property type="match status" value="1"/>
</dbReference>
<evidence type="ECO:0000256" key="1">
    <source>
        <dbReference type="SAM" id="SignalP"/>
    </source>
</evidence>